<dbReference type="InterPro" id="IPR017871">
    <property type="entry name" value="ABC_transporter-like_CS"/>
</dbReference>
<dbReference type="InterPro" id="IPR050319">
    <property type="entry name" value="ABC_transp_ATP-bind"/>
</dbReference>
<dbReference type="NCBIfam" id="NF008453">
    <property type="entry name" value="PRK11308.1"/>
    <property type="match status" value="1"/>
</dbReference>
<dbReference type="Pfam" id="PF00005">
    <property type="entry name" value="ABC_tran"/>
    <property type="match status" value="1"/>
</dbReference>
<dbReference type="PANTHER" id="PTHR43776">
    <property type="entry name" value="TRANSPORT ATP-BINDING PROTEIN"/>
    <property type="match status" value="1"/>
</dbReference>
<dbReference type="GO" id="GO:0016887">
    <property type="term" value="F:ATP hydrolysis activity"/>
    <property type="evidence" value="ECO:0007669"/>
    <property type="project" value="InterPro"/>
</dbReference>
<keyword evidence="2" id="KW-0813">Transport</keyword>
<dbReference type="SUPFAM" id="SSF52540">
    <property type="entry name" value="P-loop containing nucleoside triphosphate hydrolases"/>
    <property type="match status" value="1"/>
</dbReference>
<dbReference type="AlphaFoldDB" id="A0A2T6C7I1"/>
<dbReference type="NCBIfam" id="TIGR01727">
    <property type="entry name" value="oligo_HPY"/>
    <property type="match status" value="1"/>
</dbReference>
<organism evidence="6 7">
    <name type="scientific">Melghirimyces profundicolus</name>
    <dbReference type="NCBI Taxonomy" id="1242148"/>
    <lineage>
        <taxon>Bacteria</taxon>
        <taxon>Bacillati</taxon>
        <taxon>Bacillota</taxon>
        <taxon>Bacilli</taxon>
        <taxon>Bacillales</taxon>
        <taxon>Thermoactinomycetaceae</taxon>
        <taxon>Melghirimyces</taxon>
    </lineage>
</organism>
<dbReference type="InterPro" id="IPR003439">
    <property type="entry name" value="ABC_transporter-like_ATP-bd"/>
</dbReference>
<dbReference type="InterPro" id="IPR027417">
    <property type="entry name" value="P-loop_NTPase"/>
</dbReference>
<dbReference type="PROSITE" id="PS50893">
    <property type="entry name" value="ABC_TRANSPORTER_2"/>
    <property type="match status" value="1"/>
</dbReference>
<dbReference type="CDD" id="cd03257">
    <property type="entry name" value="ABC_NikE_OppD_transporters"/>
    <property type="match status" value="1"/>
</dbReference>
<feature type="domain" description="ABC transporter" evidence="5">
    <location>
        <begin position="7"/>
        <end position="257"/>
    </location>
</feature>
<dbReference type="GO" id="GO:0015833">
    <property type="term" value="P:peptide transport"/>
    <property type="evidence" value="ECO:0007669"/>
    <property type="project" value="InterPro"/>
</dbReference>
<dbReference type="PROSITE" id="PS00211">
    <property type="entry name" value="ABC_TRANSPORTER_1"/>
    <property type="match status" value="1"/>
</dbReference>
<dbReference type="InterPro" id="IPR013563">
    <property type="entry name" value="Oligopep_ABC_C"/>
</dbReference>
<evidence type="ECO:0000256" key="4">
    <source>
        <dbReference type="ARBA" id="ARBA00022840"/>
    </source>
</evidence>
<keyword evidence="7" id="KW-1185">Reference proteome</keyword>
<name>A0A2T6C7I1_9BACL</name>
<evidence type="ECO:0000256" key="2">
    <source>
        <dbReference type="ARBA" id="ARBA00022448"/>
    </source>
</evidence>
<evidence type="ECO:0000313" key="7">
    <source>
        <dbReference type="Proteomes" id="UP000244240"/>
    </source>
</evidence>
<dbReference type="InterPro" id="IPR003593">
    <property type="entry name" value="AAA+_ATPase"/>
</dbReference>
<evidence type="ECO:0000313" key="6">
    <source>
        <dbReference type="EMBL" id="PTX64284.1"/>
    </source>
</evidence>
<gene>
    <name evidence="6" type="ORF">C8P63_10367</name>
</gene>
<keyword evidence="3" id="KW-0547">Nucleotide-binding</keyword>
<dbReference type="GO" id="GO:0005524">
    <property type="term" value="F:ATP binding"/>
    <property type="evidence" value="ECO:0007669"/>
    <property type="project" value="UniProtKB-KW"/>
</dbReference>
<comment type="similarity">
    <text evidence="1">Belongs to the ABC transporter superfamily.</text>
</comment>
<dbReference type="RefSeq" id="WP_108021854.1">
    <property type="nucleotide sequence ID" value="NZ_QBKR01000003.1"/>
</dbReference>
<dbReference type="GO" id="GO:0055085">
    <property type="term" value="P:transmembrane transport"/>
    <property type="evidence" value="ECO:0007669"/>
    <property type="project" value="UniProtKB-ARBA"/>
</dbReference>
<keyword evidence="4 6" id="KW-0067">ATP-binding</keyword>
<dbReference type="Proteomes" id="UP000244240">
    <property type="component" value="Unassembled WGS sequence"/>
</dbReference>
<dbReference type="FunFam" id="3.40.50.300:FF:000016">
    <property type="entry name" value="Oligopeptide ABC transporter ATP-binding component"/>
    <property type="match status" value="1"/>
</dbReference>
<dbReference type="Pfam" id="PF08352">
    <property type="entry name" value="oligo_HPY"/>
    <property type="match status" value="1"/>
</dbReference>
<comment type="caution">
    <text evidence="6">The sequence shown here is derived from an EMBL/GenBank/DDBJ whole genome shotgun (WGS) entry which is preliminary data.</text>
</comment>
<sequence length="337" mass="38435">MSEEKLIEVRHLSKSFPIKKGFLSRQVDWLKAVNNISFSVYEGETLALVGESGCGKSTTRKLLLNLLKADRGEVRYRGENIYDLNDSDMRRLRKKMQAVFQDPYASLNPKWKIGNIVGEPLWIHRKGTARERKERVQELLSLVGINPRFYDRYPHEFSGGQRQRIGIARALALNPEVIIADEPVSALDVSIQAQVLNMFRRLQDQLGLTYVFISHDLSVVKHISDRVGVMYLGEIVEMASTEELYNDPKHPYTKALMSSIPLPDPNKRKDLRFLEGEVPSPINPPSGCPFHPRCEFATEECKTHAPATHDLGEGRQVKCHLYNDRFTGEGEEMDVQM</sequence>
<evidence type="ECO:0000256" key="3">
    <source>
        <dbReference type="ARBA" id="ARBA00022741"/>
    </source>
</evidence>
<dbReference type="OrthoDB" id="9802264at2"/>
<protein>
    <submittedName>
        <fullName evidence="6">Peptide/nickel transport system ATP-binding protein/oligopeptide transport system ATP-binding protein</fullName>
    </submittedName>
</protein>
<proteinExistence type="inferred from homology"/>
<evidence type="ECO:0000259" key="5">
    <source>
        <dbReference type="PROSITE" id="PS50893"/>
    </source>
</evidence>
<accession>A0A2T6C7I1</accession>
<reference evidence="6 7" key="1">
    <citation type="submission" date="2018-04" db="EMBL/GenBank/DDBJ databases">
        <title>Genomic Encyclopedia of Archaeal and Bacterial Type Strains, Phase II (KMG-II): from individual species to whole genera.</title>
        <authorList>
            <person name="Goeker M."/>
        </authorList>
    </citation>
    <scope>NUCLEOTIDE SEQUENCE [LARGE SCALE GENOMIC DNA]</scope>
    <source>
        <strain evidence="6 7">DSM 45787</strain>
    </source>
</reference>
<evidence type="ECO:0000256" key="1">
    <source>
        <dbReference type="ARBA" id="ARBA00005417"/>
    </source>
</evidence>
<dbReference type="SMART" id="SM00382">
    <property type="entry name" value="AAA"/>
    <property type="match status" value="1"/>
</dbReference>
<dbReference type="EMBL" id="QBKR01000003">
    <property type="protein sequence ID" value="PTX64284.1"/>
    <property type="molecule type" value="Genomic_DNA"/>
</dbReference>
<dbReference type="Gene3D" id="3.40.50.300">
    <property type="entry name" value="P-loop containing nucleotide triphosphate hydrolases"/>
    <property type="match status" value="1"/>
</dbReference>